<dbReference type="Proteomes" id="UP000184040">
    <property type="component" value="Unassembled WGS sequence"/>
</dbReference>
<dbReference type="SMART" id="SM00448">
    <property type="entry name" value="REC"/>
    <property type="match status" value="1"/>
</dbReference>
<keyword evidence="9" id="KW-1185">Reference proteome</keyword>
<dbReference type="PRINTS" id="PR00038">
    <property type="entry name" value="HTHLUXR"/>
</dbReference>
<dbReference type="InterPro" id="IPR001789">
    <property type="entry name" value="Sig_transdc_resp-reg_receiver"/>
</dbReference>
<evidence type="ECO:0000256" key="1">
    <source>
        <dbReference type="ARBA" id="ARBA00022553"/>
    </source>
</evidence>
<gene>
    <name evidence="8" type="ORF">SAMN04488012_105208</name>
</gene>
<feature type="modified residue" description="4-aspartylphosphate" evidence="5">
    <location>
        <position position="60"/>
    </location>
</feature>
<evidence type="ECO:0000313" key="8">
    <source>
        <dbReference type="EMBL" id="SHJ17150.1"/>
    </source>
</evidence>
<dbReference type="GO" id="GO:0000160">
    <property type="term" value="P:phosphorelay signal transduction system"/>
    <property type="evidence" value="ECO:0007669"/>
    <property type="project" value="InterPro"/>
</dbReference>
<dbReference type="InterPro" id="IPR016032">
    <property type="entry name" value="Sig_transdc_resp-reg_C-effctor"/>
</dbReference>
<organism evidence="8 9">
    <name type="scientific">Palleronia salina</name>
    <dbReference type="NCBI Taxonomy" id="313368"/>
    <lineage>
        <taxon>Bacteria</taxon>
        <taxon>Pseudomonadati</taxon>
        <taxon>Pseudomonadota</taxon>
        <taxon>Alphaproteobacteria</taxon>
        <taxon>Rhodobacterales</taxon>
        <taxon>Roseobacteraceae</taxon>
        <taxon>Palleronia</taxon>
    </lineage>
</organism>
<dbReference type="STRING" id="313368.SAMN04488012_105208"/>
<dbReference type="AlphaFoldDB" id="A0A1M6H4N4"/>
<dbReference type="InterPro" id="IPR000792">
    <property type="entry name" value="Tscrpt_reg_LuxR_C"/>
</dbReference>
<feature type="domain" description="HTH luxR-type" evidence="6">
    <location>
        <begin position="141"/>
        <end position="206"/>
    </location>
</feature>
<dbReference type="InterPro" id="IPR039420">
    <property type="entry name" value="WalR-like"/>
</dbReference>
<evidence type="ECO:0000313" key="9">
    <source>
        <dbReference type="Proteomes" id="UP000184040"/>
    </source>
</evidence>
<dbReference type="RefSeq" id="WP_073128582.1">
    <property type="nucleotide sequence ID" value="NZ_FQZA01000005.1"/>
</dbReference>
<sequence>MSQPCPDATVVIADDHALVRNGLKSIIESLDGASVVGEAQDGLEAIALTRELRPTLLLLDSGMPKARGMEVYGEVRRWVPETRIAVVTGFNATGVLADWVAAGVDGIFLKTTPPDEMAEGFRILLQGEPYVAREVLMRLERDAGKPELSPRERQVLHLIAEGCSNAAIAERLSVSVKTVDNHRTRLMAKLEVHSVAQLLSYALKEGLLNPSSQL</sequence>
<dbReference type="PANTHER" id="PTHR43214:SF41">
    <property type="entry name" value="NITRATE_NITRITE RESPONSE REGULATOR PROTEIN NARP"/>
    <property type="match status" value="1"/>
</dbReference>
<dbReference type="Pfam" id="PF00072">
    <property type="entry name" value="Response_reg"/>
    <property type="match status" value="1"/>
</dbReference>
<dbReference type="Pfam" id="PF00196">
    <property type="entry name" value="GerE"/>
    <property type="match status" value="1"/>
</dbReference>
<dbReference type="PROSITE" id="PS00622">
    <property type="entry name" value="HTH_LUXR_1"/>
    <property type="match status" value="1"/>
</dbReference>
<dbReference type="InterPro" id="IPR011006">
    <property type="entry name" value="CheY-like_superfamily"/>
</dbReference>
<protein>
    <submittedName>
        <fullName evidence="8">Two component transcriptional regulator, LuxR family</fullName>
    </submittedName>
</protein>
<keyword evidence="1 5" id="KW-0597">Phosphoprotein</keyword>
<evidence type="ECO:0000256" key="2">
    <source>
        <dbReference type="ARBA" id="ARBA00023015"/>
    </source>
</evidence>
<evidence type="ECO:0000256" key="4">
    <source>
        <dbReference type="ARBA" id="ARBA00023163"/>
    </source>
</evidence>
<name>A0A1M6H4N4_9RHOB</name>
<reference evidence="8 9" key="1">
    <citation type="submission" date="2016-11" db="EMBL/GenBank/DDBJ databases">
        <authorList>
            <person name="Jaros S."/>
            <person name="Januszkiewicz K."/>
            <person name="Wedrychowicz H."/>
        </authorList>
    </citation>
    <scope>NUCLEOTIDE SEQUENCE [LARGE SCALE GENOMIC DNA]</scope>
    <source>
        <strain evidence="8 9">DSM 26892</strain>
    </source>
</reference>
<keyword evidence="4" id="KW-0804">Transcription</keyword>
<evidence type="ECO:0000259" key="7">
    <source>
        <dbReference type="PROSITE" id="PS50110"/>
    </source>
</evidence>
<dbReference type="CDD" id="cd06170">
    <property type="entry name" value="LuxR_C_like"/>
    <property type="match status" value="1"/>
</dbReference>
<keyword evidence="2" id="KW-0805">Transcription regulation</keyword>
<evidence type="ECO:0000256" key="5">
    <source>
        <dbReference type="PROSITE-ProRule" id="PRU00169"/>
    </source>
</evidence>
<keyword evidence="3" id="KW-0238">DNA-binding</keyword>
<evidence type="ECO:0000259" key="6">
    <source>
        <dbReference type="PROSITE" id="PS50043"/>
    </source>
</evidence>
<dbReference type="InterPro" id="IPR058245">
    <property type="entry name" value="NreC/VraR/RcsB-like_REC"/>
</dbReference>
<dbReference type="GO" id="GO:0006355">
    <property type="term" value="P:regulation of DNA-templated transcription"/>
    <property type="evidence" value="ECO:0007669"/>
    <property type="project" value="InterPro"/>
</dbReference>
<dbReference type="EMBL" id="FQZA01000005">
    <property type="protein sequence ID" value="SHJ17150.1"/>
    <property type="molecule type" value="Genomic_DNA"/>
</dbReference>
<dbReference type="PROSITE" id="PS50043">
    <property type="entry name" value="HTH_LUXR_2"/>
    <property type="match status" value="1"/>
</dbReference>
<dbReference type="PANTHER" id="PTHR43214">
    <property type="entry name" value="TWO-COMPONENT RESPONSE REGULATOR"/>
    <property type="match status" value="1"/>
</dbReference>
<evidence type="ECO:0000256" key="3">
    <source>
        <dbReference type="ARBA" id="ARBA00023125"/>
    </source>
</evidence>
<dbReference type="SUPFAM" id="SSF52172">
    <property type="entry name" value="CheY-like"/>
    <property type="match status" value="1"/>
</dbReference>
<dbReference type="GO" id="GO:0003677">
    <property type="term" value="F:DNA binding"/>
    <property type="evidence" value="ECO:0007669"/>
    <property type="project" value="UniProtKB-KW"/>
</dbReference>
<dbReference type="PROSITE" id="PS50110">
    <property type="entry name" value="RESPONSE_REGULATORY"/>
    <property type="match status" value="1"/>
</dbReference>
<dbReference type="CDD" id="cd17535">
    <property type="entry name" value="REC_NarL-like"/>
    <property type="match status" value="1"/>
</dbReference>
<dbReference type="Gene3D" id="3.40.50.2300">
    <property type="match status" value="1"/>
</dbReference>
<accession>A0A1M6H4N4</accession>
<dbReference type="SMART" id="SM00421">
    <property type="entry name" value="HTH_LUXR"/>
    <property type="match status" value="1"/>
</dbReference>
<proteinExistence type="predicted"/>
<feature type="domain" description="Response regulatory" evidence="7">
    <location>
        <begin position="9"/>
        <end position="125"/>
    </location>
</feature>
<dbReference type="SUPFAM" id="SSF46894">
    <property type="entry name" value="C-terminal effector domain of the bipartite response regulators"/>
    <property type="match status" value="1"/>
</dbReference>